<keyword evidence="3" id="KW-1185">Reference proteome</keyword>
<evidence type="ECO:0000313" key="2">
    <source>
        <dbReference type="EMBL" id="KAJ6843983.1"/>
    </source>
</evidence>
<sequence length="65" mass="7334">MGRSQEGGGAPCSAALWQDSRRSSMRLAVVGHSSDKRERKKYRERESDVREYCAVRNFGNCALNL</sequence>
<protein>
    <submittedName>
        <fullName evidence="1">Uncharacterized protein</fullName>
    </submittedName>
</protein>
<dbReference type="AlphaFoldDB" id="A0AAX6GL55"/>
<comment type="caution">
    <text evidence="1">The sequence shown here is derived from an EMBL/GenBank/DDBJ whole genome shotgun (WGS) entry which is preliminary data.</text>
</comment>
<reference evidence="1" key="1">
    <citation type="journal article" date="2023" name="GigaByte">
        <title>Genome assembly of the bearded iris, Iris pallida Lam.</title>
        <authorList>
            <person name="Bruccoleri R.E."/>
            <person name="Oakeley E.J."/>
            <person name="Faust A.M.E."/>
            <person name="Altorfer M."/>
            <person name="Dessus-Babus S."/>
            <person name="Burckhardt D."/>
            <person name="Oertli M."/>
            <person name="Naumann U."/>
            <person name="Petersen F."/>
            <person name="Wong J."/>
        </authorList>
    </citation>
    <scope>NUCLEOTIDE SEQUENCE</scope>
    <source>
        <strain evidence="1">GSM-AAB239-AS_SAM_17_03QT</strain>
    </source>
</reference>
<organism evidence="1 3">
    <name type="scientific">Iris pallida</name>
    <name type="common">Sweet iris</name>
    <dbReference type="NCBI Taxonomy" id="29817"/>
    <lineage>
        <taxon>Eukaryota</taxon>
        <taxon>Viridiplantae</taxon>
        <taxon>Streptophyta</taxon>
        <taxon>Embryophyta</taxon>
        <taxon>Tracheophyta</taxon>
        <taxon>Spermatophyta</taxon>
        <taxon>Magnoliopsida</taxon>
        <taxon>Liliopsida</taxon>
        <taxon>Asparagales</taxon>
        <taxon>Iridaceae</taxon>
        <taxon>Iridoideae</taxon>
        <taxon>Irideae</taxon>
        <taxon>Iris</taxon>
    </lineage>
</organism>
<proteinExistence type="predicted"/>
<gene>
    <name evidence="2" type="ORF">M6B38_294425</name>
    <name evidence="1" type="ORF">M6B38_358100</name>
</gene>
<reference evidence="1" key="2">
    <citation type="submission" date="2023-04" db="EMBL/GenBank/DDBJ databases">
        <authorList>
            <person name="Bruccoleri R.E."/>
            <person name="Oakeley E.J."/>
            <person name="Faust A.-M."/>
            <person name="Dessus-Babus S."/>
            <person name="Altorfer M."/>
            <person name="Burckhardt D."/>
            <person name="Oertli M."/>
            <person name="Naumann U."/>
            <person name="Petersen F."/>
            <person name="Wong J."/>
        </authorList>
    </citation>
    <scope>NUCLEOTIDE SEQUENCE</scope>
    <source>
        <strain evidence="1">GSM-AAB239-AS_SAM_17_03QT</strain>
        <tissue evidence="1">Leaf</tissue>
    </source>
</reference>
<evidence type="ECO:0000313" key="3">
    <source>
        <dbReference type="Proteomes" id="UP001140949"/>
    </source>
</evidence>
<dbReference type="EMBL" id="JANAVB010018546">
    <property type="protein sequence ID" value="KAJ6829499.1"/>
    <property type="molecule type" value="Genomic_DNA"/>
</dbReference>
<dbReference type="EMBL" id="JANAVB010006798">
    <property type="protein sequence ID" value="KAJ6843983.1"/>
    <property type="molecule type" value="Genomic_DNA"/>
</dbReference>
<dbReference type="Proteomes" id="UP001140949">
    <property type="component" value="Unassembled WGS sequence"/>
</dbReference>
<name>A0AAX6GL55_IRIPA</name>
<accession>A0AAX6GL55</accession>
<evidence type="ECO:0000313" key="1">
    <source>
        <dbReference type="EMBL" id="KAJ6829499.1"/>
    </source>
</evidence>